<evidence type="ECO:0000256" key="7">
    <source>
        <dbReference type="ARBA" id="ARBA00022985"/>
    </source>
</evidence>
<evidence type="ECO:0000256" key="12">
    <source>
        <dbReference type="ARBA" id="ARBA00044330"/>
    </source>
</evidence>
<dbReference type="SUPFAM" id="SSF53756">
    <property type="entry name" value="UDP-Glycosyltransferase/glycogen phosphorylase"/>
    <property type="match status" value="1"/>
</dbReference>
<accession>A0ABU2C6I5</accession>
<keyword evidence="15" id="KW-1185">Reference proteome</keyword>
<evidence type="ECO:0000256" key="5">
    <source>
        <dbReference type="ARBA" id="ARBA00022676"/>
    </source>
</evidence>
<dbReference type="InterPro" id="IPR051199">
    <property type="entry name" value="LPS_LOS_Heptosyltrfase"/>
</dbReference>
<organism evidence="14 15">
    <name type="scientific">Rhodoferax ferrireducens</name>
    <dbReference type="NCBI Taxonomy" id="192843"/>
    <lineage>
        <taxon>Bacteria</taxon>
        <taxon>Pseudomonadati</taxon>
        <taxon>Pseudomonadota</taxon>
        <taxon>Betaproteobacteria</taxon>
        <taxon>Burkholderiales</taxon>
        <taxon>Comamonadaceae</taxon>
        <taxon>Rhodoferax</taxon>
    </lineage>
</organism>
<keyword evidence="4" id="KW-0997">Cell inner membrane</keyword>
<dbReference type="RefSeq" id="WP_310372265.1">
    <property type="nucleotide sequence ID" value="NZ_JAVDXT010000001.1"/>
</dbReference>
<keyword evidence="5 14" id="KW-0328">Glycosyltransferase</keyword>
<dbReference type="NCBIfam" id="TIGR02193">
    <property type="entry name" value="heptsyl_trn_I"/>
    <property type="match status" value="1"/>
</dbReference>
<dbReference type="PANTHER" id="PTHR30160">
    <property type="entry name" value="TETRAACYLDISACCHARIDE 4'-KINASE-RELATED"/>
    <property type="match status" value="1"/>
</dbReference>
<evidence type="ECO:0000313" key="14">
    <source>
        <dbReference type="EMBL" id="MDR7376946.1"/>
    </source>
</evidence>
<comment type="catalytic activity">
    <reaction evidence="13">
        <text>an alpha-Kdo-(2-&gt;4)-alpha-Kdo-(2-&gt;6)-lipid A + ADP-L-glycero-beta-D-manno-heptose = an L-alpha-D-Hep-(1-&gt;5)-[alpha-Kdo-(2-&gt;4)]-alpha-Kdo-(2-&gt;6)-lipid A + ADP + H(+)</text>
        <dbReference type="Rhea" id="RHEA:74067"/>
        <dbReference type="ChEBI" id="CHEBI:15378"/>
        <dbReference type="ChEBI" id="CHEBI:61506"/>
        <dbReference type="ChEBI" id="CHEBI:176431"/>
        <dbReference type="ChEBI" id="CHEBI:193068"/>
        <dbReference type="ChEBI" id="CHEBI:456216"/>
        <dbReference type="EC" id="2.4.99.23"/>
    </reaction>
</comment>
<evidence type="ECO:0000256" key="3">
    <source>
        <dbReference type="ARBA" id="ARBA00022475"/>
    </source>
</evidence>
<keyword evidence="7" id="KW-0448">Lipopolysaccharide biosynthesis</keyword>
<protein>
    <recommendedName>
        <fullName evidence="11">Lipopolysaccharide heptosyltransferase 1</fullName>
        <ecNumber evidence="10">2.4.99.23</ecNumber>
    </recommendedName>
    <alternativeName>
        <fullName evidence="12">ADP-heptose:lipopolysaccharide heptosyltransferase I</fullName>
    </alternativeName>
</protein>
<dbReference type="PANTHER" id="PTHR30160:SF19">
    <property type="entry name" value="LIPOPOLYSACCHARIDE HEPTOSYLTRANSFERASE 1"/>
    <property type="match status" value="1"/>
</dbReference>
<dbReference type="Proteomes" id="UP001180487">
    <property type="component" value="Unassembled WGS sequence"/>
</dbReference>
<dbReference type="EMBL" id="JAVDXT010000001">
    <property type="protein sequence ID" value="MDR7376946.1"/>
    <property type="molecule type" value="Genomic_DNA"/>
</dbReference>
<comment type="subcellular location">
    <subcellularLocation>
        <location evidence="1">Cell inner membrane</location>
        <topology evidence="1">Peripheral membrane protein</topology>
        <orientation evidence="1">Cytoplasmic side</orientation>
    </subcellularLocation>
</comment>
<evidence type="ECO:0000256" key="13">
    <source>
        <dbReference type="ARBA" id="ARBA00049201"/>
    </source>
</evidence>
<evidence type="ECO:0000256" key="2">
    <source>
        <dbReference type="ARBA" id="ARBA00004713"/>
    </source>
</evidence>
<comment type="similarity">
    <text evidence="9">Belongs to the glycosyltransferase 9 family.</text>
</comment>
<dbReference type="CDD" id="cd03789">
    <property type="entry name" value="GT9_LPS_heptosyltransferase"/>
    <property type="match status" value="1"/>
</dbReference>
<dbReference type="EC" id="2.4.99.23" evidence="10"/>
<dbReference type="GO" id="GO:0016757">
    <property type="term" value="F:glycosyltransferase activity"/>
    <property type="evidence" value="ECO:0007669"/>
    <property type="project" value="UniProtKB-KW"/>
</dbReference>
<evidence type="ECO:0000256" key="1">
    <source>
        <dbReference type="ARBA" id="ARBA00004515"/>
    </source>
</evidence>
<comment type="caution">
    <text evidence="14">The sequence shown here is derived from an EMBL/GenBank/DDBJ whole genome shotgun (WGS) entry which is preliminary data.</text>
</comment>
<evidence type="ECO:0000256" key="10">
    <source>
        <dbReference type="ARBA" id="ARBA00044041"/>
    </source>
</evidence>
<evidence type="ECO:0000256" key="8">
    <source>
        <dbReference type="ARBA" id="ARBA00023136"/>
    </source>
</evidence>
<evidence type="ECO:0000256" key="6">
    <source>
        <dbReference type="ARBA" id="ARBA00022679"/>
    </source>
</evidence>
<keyword evidence="8" id="KW-0472">Membrane</keyword>
<name>A0ABU2C6I5_9BURK</name>
<comment type="pathway">
    <text evidence="2">Bacterial outer membrane biogenesis; LPS core biosynthesis.</text>
</comment>
<gene>
    <name evidence="14" type="ORF">J2X19_001604</name>
</gene>
<sequence>MNVLIVKLSSLGDVVYAMPAVQDMLSELPGTQVDWVVEPDFAPLVRRCAGVHRVIECDLRRWRETVFTADTRTAWRAFSSDLQYECYDAVLDLQGLSKSALVAKMARLSPQGLRYALANQTEGRSFEAPTRWEADVAIPVEPRIHAIDRSRVMCARALVYALPEKLSFGLVPHVGKELRAVKNIANTFFDSGSVAPASIVALLHGSSRADKHWPDESWLELGHRLNALGYTVAFPHGSDEEQWRSESIASRLEQSVVWPRMGMSALTDALGECLGAVGVDSGLCNIATALDLPLVRLYNFDTVWRTGPRDNDHQFSVFGEPTPSVDAVWNAWMQASALASLRDSMR</sequence>
<proteinExistence type="inferred from homology"/>
<evidence type="ECO:0000256" key="9">
    <source>
        <dbReference type="ARBA" id="ARBA00043995"/>
    </source>
</evidence>
<evidence type="ECO:0000256" key="11">
    <source>
        <dbReference type="ARBA" id="ARBA00044190"/>
    </source>
</evidence>
<dbReference type="InterPro" id="IPR002201">
    <property type="entry name" value="Glyco_trans_9"/>
</dbReference>
<keyword evidence="3" id="KW-1003">Cell membrane</keyword>
<dbReference type="Gene3D" id="3.40.50.2000">
    <property type="entry name" value="Glycogen Phosphorylase B"/>
    <property type="match status" value="2"/>
</dbReference>
<evidence type="ECO:0000256" key="4">
    <source>
        <dbReference type="ARBA" id="ARBA00022519"/>
    </source>
</evidence>
<dbReference type="Pfam" id="PF01075">
    <property type="entry name" value="Glyco_transf_9"/>
    <property type="match status" value="1"/>
</dbReference>
<dbReference type="InterPro" id="IPR011908">
    <property type="entry name" value="LipoPS_heptosylTferase-I"/>
</dbReference>
<evidence type="ECO:0000313" key="15">
    <source>
        <dbReference type="Proteomes" id="UP001180487"/>
    </source>
</evidence>
<reference evidence="14 15" key="1">
    <citation type="submission" date="2023-07" db="EMBL/GenBank/DDBJ databases">
        <title>Sorghum-associated microbial communities from plants grown in Nebraska, USA.</title>
        <authorList>
            <person name="Schachtman D."/>
        </authorList>
    </citation>
    <scope>NUCLEOTIDE SEQUENCE [LARGE SCALE GENOMIC DNA]</scope>
    <source>
        <strain evidence="14 15">BE313</strain>
    </source>
</reference>
<keyword evidence="6 14" id="KW-0808">Transferase</keyword>